<gene>
    <name evidence="4" type="ORF">TT172_LOCUS6897</name>
</gene>
<proteinExistence type="inferred from homology"/>
<accession>A0A446BPT3</accession>
<evidence type="ECO:0000313" key="4">
    <source>
        <dbReference type="EMBL" id="SPQ24478.1"/>
    </source>
</evidence>
<dbReference type="InterPro" id="IPR011009">
    <property type="entry name" value="Kinase-like_dom_sf"/>
</dbReference>
<sequence>MDVALDKAILEALPKESRVLAVVEYGSSLWASTAQIETKTADGSRSDYFLKILRAEDAEQRVLGEYMAMSEIYNTLPSIAPQPRGYGKCKDENAYFFICDYLPIDHKLPNPERLGKKLAELHKTSQSPTGKFGFHCTTFDGKLPLNTTWDSNWTSFFTRLVRDVYKLDVEVNGFWKELDDAMQVTFDKLIPRLLDPLTANGRTIKPCLIHGDLWESNIGTDQRTGEVYIFDACSYYAHNEKEIAIWRCEHHNMTEEAYRLEYLENFPKSEPTNEFEDRGRLYAVETLLINSAHFPGSVTRQRALSELNYLINKYVS</sequence>
<dbReference type="PANTHER" id="PTHR12149">
    <property type="entry name" value="FRUCTOSAMINE 3 KINASE-RELATED PROTEIN"/>
    <property type="match status" value="1"/>
</dbReference>
<comment type="catalytic activity">
    <reaction evidence="2">
        <text>N(6)-D-ribulosyl-L-lysyl-[protein] + ATP = N(6)-(3-O-phospho-D-ribulosyl)-L-lysyl-[protein] + ADP + H(+)</text>
        <dbReference type="Rhea" id="RHEA:48432"/>
        <dbReference type="Rhea" id="RHEA-COMP:12103"/>
        <dbReference type="Rhea" id="RHEA-COMP:12104"/>
        <dbReference type="ChEBI" id="CHEBI:15378"/>
        <dbReference type="ChEBI" id="CHEBI:30616"/>
        <dbReference type="ChEBI" id="CHEBI:90418"/>
        <dbReference type="ChEBI" id="CHEBI:90420"/>
        <dbReference type="ChEBI" id="CHEBI:456216"/>
        <dbReference type="EC" id="2.7.1.172"/>
    </reaction>
    <physiologicalReaction direction="left-to-right" evidence="2">
        <dbReference type="Rhea" id="RHEA:48433"/>
    </physiologicalReaction>
</comment>
<dbReference type="InterPro" id="IPR016477">
    <property type="entry name" value="Fructo-/Ketosamine-3-kinase"/>
</dbReference>
<evidence type="ECO:0000256" key="3">
    <source>
        <dbReference type="PIRNR" id="PIRNR006221"/>
    </source>
</evidence>
<reference evidence="4 5" key="1">
    <citation type="submission" date="2018-04" db="EMBL/GenBank/DDBJ databases">
        <authorList>
            <person name="Huttner S."/>
            <person name="Dainat J."/>
        </authorList>
    </citation>
    <scope>NUCLEOTIDE SEQUENCE [LARGE SCALE GENOMIC DNA]</scope>
</reference>
<dbReference type="Gene3D" id="3.90.1200.10">
    <property type="match status" value="1"/>
</dbReference>
<dbReference type="PANTHER" id="PTHR12149:SF8">
    <property type="entry name" value="PROTEIN-RIBULOSAMINE 3-KINASE"/>
    <property type="match status" value="1"/>
</dbReference>
<keyword evidence="3" id="KW-0808">Transferase</keyword>
<dbReference type="GO" id="GO:0016301">
    <property type="term" value="F:kinase activity"/>
    <property type="evidence" value="ECO:0007669"/>
    <property type="project" value="UniProtKB-UniRule"/>
</dbReference>
<evidence type="ECO:0000256" key="1">
    <source>
        <dbReference type="ARBA" id="ARBA00011961"/>
    </source>
</evidence>
<dbReference type="EC" id="2.7.1.172" evidence="1"/>
<name>A0A446BPT3_9PEZI</name>
<dbReference type="GO" id="GO:0102193">
    <property type="term" value="F:protein-ribulosamine 3-kinase activity"/>
    <property type="evidence" value="ECO:0007669"/>
    <property type="project" value="UniProtKB-EC"/>
</dbReference>
<dbReference type="Pfam" id="PF03881">
    <property type="entry name" value="Fructosamin_kin"/>
    <property type="match status" value="1"/>
</dbReference>
<keyword evidence="3" id="KW-0418">Kinase</keyword>
<protein>
    <recommendedName>
        <fullName evidence="1">protein-ribulosamine 3-kinase</fullName>
        <ecNumber evidence="1">2.7.1.172</ecNumber>
    </recommendedName>
</protein>
<dbReference type="Proteomes" id="UP000289323">
    <property type="component" value="Unassembled WGS sequence"/>
</dbReference>
<evidence type="ECO:0000313" key="5">
    <source>
        <dbReference type="Proteomes" id="UP000289323"/>
    </source>
</evidence>
<evidence type="ECO:0000256" key="2">
    <source>
        <dbReference type="ARBA" id="ARBA00048655"/>
    </source>
</evidence>
<organism evidence="4 5">
    <name type="scientific">Thermothielavioides terrestris</name>
    <dbReference type="NCBI Taxonomy" id="2587410"/>
    <lineage>
        <taxon>Eukaryota</taxon>
        <taxon>Fungi</taxon>
        <taxon>Dikarya</taxon>
        <taxon>Ascomycota</taxon>
        <taxon>Pezizomycotina</taxon>
        <taxon>Sordariomycetes</taxon>
        <taxon>Sordariomycetidae</taxon>
        <taxon>Sordariales</taxon>
        <taxon>Chaetomiaceae</taxon>
        <taxon>Thermothielavioides</taxon>
    </lineage>
</organism>
<dbReference type="PIRSF" id="PIRSF006221">
    <property type="entry name" value="Ketosamine-3-kinase"/>
    <property type="match status" value="1"/>
</dbReference>
<dbReference type="EMBL" id="OUUZ01000013">
    <property type="protein sequence ID" value="SPQ24478.1"/>
    <property type="molecule type" value="Genomic_DNA"/>
</dbReference>
<comment type="similarity">
    <text evidence="3">Belongs to the fructosamine kinase family.</text>
</comment>
<dbReference type="AlphaFoldDB" id="A0A446BPT3"/>
<dbReference type="SUPFAM" id="SSF56112">
    <property type="entry name" value="Protein kinase-like (PK-like)"/>
    <property type="match status" value="1"/>
</dbReference>